<evidence type="ECO:0000313" key="2">
    <source>
        <dbReference type="EMBL" id="MCR2833799.1"/>
    </source>
</evidence>
<comment type="caution">
    <text evidence="2">The sequence shown here is derived from an EMBL/GenBank/DDBJ whole genome shotgun (WGS) entry which is preliminary data.</text>
</comment>
<evidence type="ECO:0008006" key="4">
    <source>
        <dbReference type="Google" id="ProtNLM"/>
    </source>
</evidence>
<sequence>MSGRICRAAGAALGLIALSQPYAAYGQACVPQADLSAGIVYAMPLIVQAVEGRCSATLQTDGYLALQGDELKAKFAAHQDGAWPGALRLLGQFAGSEDPSFGQLMQSLPEDALRPFVDAIVIEKIGAEIKPRDCSRIERGLQLLEPLPATGTAELIAFLASMTKSKDIAICPTDGE</sequence>
<accession>A0ABT1XQ54</accession>
<dbReference type="Proteomes" id="UP001206067">
    <property type="component" value="Unassembled WGS sequence"/>
</dbReference>
<evidence type="ECO:0000256" key="1">
    <source>
        <dbReference type="SAM" id="SignalP"/>
    </source>
</evidence>
<feature type="signal peptide" evidence="1">
    <location>
        <begin position="1"/>
        <end position="23"/>
    </location>
</feature>
<dbReference type="RefSeq" id="WP_257595579.1">
    <property type="nucleotide sequence ID" value="NZ_JANKHH010000004.1"/>
</dbReference>
<dbReference type="EMBL" id="JANKHH010000004">
    <property type="protein sequence ID" value="MCR2833799.1"/>
    <property type="molecule type" value="Genomic_DNA"/>
</dbReference>
<feature type="chain" id="PRO_5046113681" description="DUF3015 domain-containing protein" evidence="1">
    <location>
        <begin position="24"/>
        <end position="176"/>
    </location>
</feature>
<keyword evidence="3" id="KW-1185">Reference proteome</keyword>
<protein>
    <recommendedName>
        <fullName evidence="4">DUF3015 domain-containing protein</fullName>
    </recommendedName>
</protein>
<keyword evidence="1" id="KW-0732">Signal</keyword>
<gene>
    <name evidence="2" type="ORF">NSO95_07555</name>
</gene>
<evidence type="ECO:0000313" key="3">
    <source>
        <dbReference type="Proteomes" id="UP001206067"/>
    </source>
</evidence>
<name>A0ABT1XQ54_9SPHN</name>
<proteinExistence type="predicted"/>
<organism evidence="2 3">
    <name type="scientific">Parerythrobacter lacustris</name>
    <dbReference type="NCBI Taxonomy" id="2969984"/>
    <lineage>
        <taxon>Bacteria</taxon>
        <taxon>Pseudomonadati</taxon>
        <taxon>Pseudomonadota</taxon>
        <taxon>Alphaproteobacteria</taxon>
        <taxon>Sphingomonadales</taxon>
        <taxon>Erythrobacteraceae</taxon>
        <taxon>Parerythrobacter</taxon>
    </lineage>
</organism>
<reference evidence="2 3" key="1">
    <citation type="submission" date="2022-08" db="EMBL/GenBank/DDBJ databases">
        <title>Polyphasic taxonomy analysis of Qipengyuania sp.RS5-5.</title>
        <authorList>
            <person name="Xamxidin M."/>
            <person name="Wu M."/>
        </authorList>
    </citation>
    <scope>NUCLEOTIDE SEQUENCE [LARGE SCALE GENOMIC DNA]</scope>
    <source>
        <strain evidence="2 3">RS5-5</strain>
    </source>
</reference>